<reference evidence="7 8" key="1">
    <citation type="submission" date="2024-04" db="EMBL/GenBank/DDBJ databases">
        <title>Novel species of the genus Ideonella isolated from streams.</title>
        <authorList>
            <person name="Lu H."/>
        </authorList>
    </citation>
    <scope>NUCLEOTIDE SEQUENCE [LARGE SCALE GENOMIC DNA]</scope>
    <source>
        <strain evidence="7 8">BYS139W</strain>
    </source>
</reference>
<dbReference type="InterPro" id="IPR007485">
    <property type="entry name" value="LPS_assembly_LptE"/>
</dbReference>
<dbReference type="EMBL" id="JBBUTF010000008">
    <property type="protein sequence ID" value="MEK8026326.1"/>
    <property type="molecule type" value="Genomic_DNA"/>
</dbReference>
<gene>
    <name evidence="6 7" type="primary">lptE</name>
    <name evidence="7" type="ORF">AACH11_10185</name>
</gene>
<evidence type="ECO:0000256" key="1">
    <source>
        <dbReference type="ARBA" id="ARBA00022729"/>
    </source>
</evidence>
<protein>
    <recommendedName>
        <fullName evidence="6">LPS-assembly lipoprotein LptE</fullName>
    </recommendedName>
</protein>
<dbReference type="Gene3D" id="3.30.160.150">
    <property type="entry name" value="Lipoprotein like domain"/>
    <property type="match status" value="1"/>
</dbReference>
<dbReference type="Pfam" id="PF04390">
    <property type="entry name" value="LptE"/>
    <property type="match status" value="1"/>
</dbReference>
<dbReference type="Proteomes" id="UP001368500">
    <property type="component" value="Unassembled WGS sequence"/>
</dbReference>
<evidence type="ECO:0000256" key="6">
    <source>
        <dbReference type="HAMAP-Rule" id="MF_01186"/>
    </source>
</evidence>
<organism evidence="7 8">
    <name type="scientific">Pseudaquabacterium rugosum</name>
    <dbReference type="NCBI Taxonomy" id="2984194"/>
    <lineage>
        <taxon>Bacteria</taxon>
        <taxon>Pseudomonadati</taxon>
        <taxon>Pseudomonadota</taxon>
        <taxon>Betaproteobacteria</taxon>
        <taxon>Burkholderiales</taxon>
        <taxon>Sphaerotilaceae</taxon>
        <taxon>Pseudaquabacterium</taxon>
    </lineage>
</organism>
<proteinExistence type="inferred from homology"/>
<keyword evidence="2 6" id="KW-0472">Membrane</keyword>
<comment type="subunit">
    <text evidence="6">Component of the lipopolysaccharide transport and assembly complex. Interacts with LptD.</text>
</comment>
<keyword evidence="8" id="KW-1185">Reference proteome</keyword>
<evidence type="ECO:0000256" key="4">
    <source>
        <dbReference type="ARBA" id="ARBA00023237"/>
    </source>
</evidence>
<dbReference type="PANTHER" id="PTHR38098">
    <property type="entry name" value="LPS-ASSEMBLY LIPOPROTEIN LPTE"/>
    <property type="match status" value="1"/>
</dbReference>
<comment type="caution">
    <text evidence="7">The sequence shown here is derived from an EMBL/GenBank/DDBJ whole genome shotgun (WGS) entry which is preliminary data.</text>
</comment>
<keyword evidence="3" id="KW-0564">Palmitate</keyword>
<dbReference type="PANTHER" id="PTHR38098:SF1">
    <property type="entry name" value="LPS-ASSEMBLY LIPOPROTEIN LPTE"/>
    <property type="match status" value="1"/>
</dbReference>
<keyword evidence="1" id="KW-0732">Signal</keyword>
<dbReference type="RefSeq" id="WP_341374112.1">
    <property type="nucleotide sequence ID" value="NZ_JBBUTF010000008.1"/>
</dbReference>
<keyword evidence="4 6" id="KW-0998">Cell outer membrane</keyword>
<evidence type="ECO:0000256" key="5">
    <source>
        <dbReference type="ARBA" id="ARBA00023288"/>
    </source>
</evidence>
<evidence type="ECO:0000313" key="7">
    <source>
        <dbReference type="EMBL" id="MEK8026326.1"/>
    </source>
</evidence>
<evidence type="ECO:0000313" key="8">
    <source>
        <dbReference type="Proteomes" id="UP001368500"/>
    </source>
</evidence>
<comment type="similarity">
    <text evidence="6">Belongs to the LptE lipoprotein family.</text>
</comment>
<evidence type="ECO:0000256" key="2">
    <source>
        <dbReference type="ARBA" id="ARBA00023136"/>
    </source>
</evidence>
<accession>A0ABU9B9Q2</accession>
<keyword evidence="5 7" id="KW-0449">Lipoprotein</keyword>
<name>A0ABU9B9Q2_9BURK</name>
<evidence type="ECO:0000256" key="3">
    <source>
        <dbReference type="ARBA" id="ARBA00023139"/>
    </source>
</evidence>
<sequence>MTGDTGAAVDGVPGRRALLCALALSVAGLGACGFTPRRPAALSFQRLQLQGLDARSPMGRQLRLQLLEAGVQVVETPLSAEVVLHTLTDRRERIVAASTSAGQVRELTLRARYRFRLATPDGRELQPPAELQSQRTLTYNETQALAKAQEEAELFAALEADLAHQVLRRLASVSLAPAPR</sequence>
<dbReference type="HAMAP" id="MF_01186">
    <property type="entry name" value="LPS_assembly_LptE"/>
    <property type="match status" value="1"/>
</dbReference>
<comment type="function">
    <text evidence="6">Together with LptD, is involved in the assembly of lipopolysaccharide (LPS) at the surface of the outer membrane. Required for the proper assembly of LptD. Binds LPS and may serve as the LPS recognition site at the outer membrane.</text>
</comment>